<comment type="caution">
    <text evidence="1">The sequence shown here is derived from an EMBL/GenBank/DDBJ whole genome shotgun (WGS) entry which is preliminary data.</text>
</comment>
<dbReference type="Proteomes" id="UP000614200">
    <property type="component" value="Unassembled WGS sequence"/>
</dbReference>
<keyword evidence="2" id="KW-1185">Reference proteome</keyword>
<evidence type="ECO:0000313" key="1">
    <source>
        <dbReference type="EMBL" id="MBF4693354.1"/>
    </source>
</evidence>
<dbReference type="RefSeq" id="WP_194701591.1">
    <property type="nucleotide sequence ID" value="NZ_JADKNH010000005.1"/>
</dbReference>
<protein>
    <recommendedName>
        <fullName evidence="3">Cyclic lactone autoinducer peptide</fullName>
    </recommendedName>
</protein>
<gene>
    <name evidence="1" type="ORF">ISU02_09495</name>
</gene>
<proteinExistence type="predicted"/>
<name>A0ABR9ZSA9_9FIRM</name>
<sequence>MKKHQHMFFKIGRGLCAFLIGMAPLSLTKTASLYLWGEPPCPEILSKDIQSSKF</sequence>
<evidence type="ECO:0008006" key="3">
    <source>
        <dbReference type="Google" id="ProtNLM"/>
    </source>
</evidence>
<evidence type="ECO:0000313" key="2">
    <source>
        <dbReference type="Proteomes" id="UP000614200"/>
    </source>
</evidence>
<accession>A0ABR9ZSA9</accession>
<dbReference type="EMBL" id="JADKNH010000005">
    <property type="protein sequence ID" value="MBF4693354.1"/>
    <property type="molecule type" value="Genomic_DNA"/>
</dbReference>
<organism evidence="1 2">
    <name type="scientific">Fusibacter ferrireducens</name>
    <dbReference type="NCBI Taxonomy" id="2785058"/>
    <lineage>
        <taxon>Bacteria</taxon>
        <taxon>Bacillati</taxon>
        <taxon>Bacillota</taxon>
        <taxon>Clostridia</taxon>
        <taxon>Eubacteriales</taxon>
        <taxon>Eubacteriales Family XII. Incertae Sedis</taxon>
        <taxon>Fusibacter</taxon>
    </lineage>
</organism>
<reference evidence="1 2" key="1">
    <citation type="submission" date="2020-11" db="EMBL/GenBank/DDBJ databases">
        <title>Fusibacter basophilias sp. nov.</title>
        <authorList>
            <person name="Qiu D."/>
        </authorList>
    </citation>
    <scope>NUCLEOTIDE SEQUENCE [LARGE SCALE GENOMIC DNA]</scope>
    <source>
        <strain evidence="1 2">Q10-2</strain>
    </source>
</reference>